<feature type="region of interest" description="Disordered" evidence="3">
    <location>
        <begin position="554"/>
        <end position="580"/>
    </location>
</feature>
<feature type="domain" description="C2H2-type" evidence="4">
    <location>
        <begin position="430"/>
        <end position="457"/>
    </location>
</feature>
<dbReference type="RefSeq" id="XP_014670042.1">
    <property type="nucleotide sequence ID" value="XM_014814556.1"/>
</dbReference>
<evidence type="ECO:0000256" key="3">
    <source>
        <dbReference type="SAM" id="MobiDB-lite"/>
    </source>
</evidence>
<feature type="domain" description="C2H2-type" evidence="4">
    <location>
        <begin position="402"/>
        <end position="429"/>
    </location>
</feature>
<dbReference type="InterPro" id="IPR036236">
    <property type="entry name" value="Znf_C2H2_sf"/>
</dbReference>
<dbReference type="SMART" id="SM00355">
    <property type="entry name" value="ZnF_C2H2"/>
    <property type="match status" value="8"/>
</dbReference>
<proteinExistence type="predicted"/>
<evidence type="ECO:0000259" key="4">
    <source>
        <dbReference type="PROSITE" id="PS50157"/>
    </source>
</evidence>
<dbReference type="PANTHER" id="PTHR16515">
    <property type="entry name" value="PR DOMAIN ZINC FINGER PROTEIN"/>
    <property type="match status" value="1"/>
</dbReference>
<evidence type="ECO:0000313" key="6">
    <source>
        <dbReference type="RefSeq" id="XP_014670042.1"/>
    </source>
</evidence>
<name>A0ABM1ECX1_PRICU</name>
<dbReference type="SUPFAM" id="SSF57667">
    <property type="entry name" value="beta-beta-alpha zinc fingers"/>
    <property type="match status" value="4"/>
</dbReference>
<keyword evidence="2" id="KW-0175">Coiled coil</keyword>
<keyword evidence="1" id="KW-0862">Zinc</keyword>
<feature type="domain" description="C2H2-type" evidence="4">
    <location>
        <begin position="458"/>
        <end position="485"/>
    </location>
</feature>
<protein>
    <submittedName>
        <fullName evidence="6">Zinc finger protein 35-like</fullName>
    </submittedName>
</protein>
<accession>A0ABM1ECX1</accession>
<evidence type="ECO:0000313" key="5">
    <source>
        <dbReference type="Proteomes" id="UP000695022"/>
    </source>
</evidence>
<dbReference type="Gene3D" id="3.30.160.60">
    <property type="entry name" value="Classic Zinc Finger"/>
    <property type="match status" value="7"/>
</dbReference>
<dbReference type="Pfam" id="PF00096">
    <property type="entry name" value="zf-C2H2"/>
    <property type="match status" value="4"/>
</dbReference>
<dbReference type="PROSITE" id="PS50157">
    <property type="entry name" value="ZINC_FINGER_C2H2_2"/>
    <property type="match status" value="8"/>
</dbReference>
<dbReference type="PROSITE" id="PS00028">
    <property type="entry name" value="ZINC_FINGER_C2H2_1"/>
    <property type="match status" value="8"/>
</dbReference>
<keyword evidence="1" id="KW-0479">Metal-binding</keyword>
<keyword evidence="5" id="KW-1185">Reference proteome</keyword>
<feature type="compositionally biased region" description="Basic and acidic residues" evidence="3">
    <location>
        <begin position="561"/>
        <end position="580"/>
    </location>
</feature>
<dbReference type="InterPro" id="IPR050331">
    <property type="entry name" value="Zinc_finger"/>
</dbReference>
<dbReference type="Pfam" id="PF13912">
    <property type="entry name" value="zf-C2H2_6"/>
    <property type="match status" value="1"/>
</dbReference>
<evidence type="ECO:0000256" key="1">
    <source>
        <dbReference type="PROSITE-ProRule" id="PRU00042"/>
    </source>
</evidence>
<dbReference type="Proteomes" id="UP000695022">
    <property type="component" value="Unplaced"/>
</dbReference>
<evidence type="ECO:0000256" key="2">
    <source>
        <dbReference type="SAM" id="Coils"/>
    </source>
</evidence>
<organism evidence="5 6">
    <name type="scientific">Priapulus caudatus</name>
    <name type="common">Priapulid worm</name>
    <dbReference type="NCBI Taxonomy" id="37621"/>
    <lineage>
        <taxon>Eukaryota</taxon>
        <taxon>Metazoa</taxon>
        <taxon>Ecdysozoa</taxon>
        <taxon>Scalidophora</taxon>
        <taxon>Priapulida</taxon>
        <taxon>Priapulimorpha</taxon>
        <taxon>Priapulimorphida</taxon>
        <taxon>Priapulidae</taxon>
        <taxon>Priapulus</taxon>
    </lineage>
</organism>
<dbReference type="PANTHER" id="PTHR16515:SF55">
    <property type="entry name" value="C2H2-TYPE DOMAIN-CONTAINING PROTEIN"/>
    <property type="match status" value="1"/>
</dbReference>
<feature type="domain" description="C2H2-type" evidence="4">
    <location>
        <begin position="374"/>
        <end position="401"/>
    </location>
</feature>
<dbReference type="InterPro" id="IPR013087">
    <property type="entry name" value="Znf_C2H2_type"/>
</dbReference>
<dbReference type="GeneID" id="106811038"/>
<feature type="domain" description="C2H2-type" evidence="4">
    <location>
        <begin position="290"/>
        <end position="317"/>
    </location>
</feature>
<sequence length="747" mass="81522">MSQEENVGLMQAFKEKVQEAVGLMSKFGTGEDKDHAVQLMKSVLLHQLQTSEGKAPADASSEEMPSSSAEVMEALDSSAAAASLLLSVAKESKEKGESVKVEVLDTPPSGRQLRTYTRKKLAVKQTGKNAPLSCGEFDDKHQLKDFKAAAPATKDGSGDASLYIEVTVCDPAEDKSCGGVVTRKRKKELQEEAVSTRRKKLKNKMDDAENIKHEVQQSSVDECIIVLEDPCNMDNSVSKKTSRNGNIKKAKNDNVEATVTASVCQVCAKKLSSIASLEAHMRIHTGEKPFACNLCNASFSTKGNKARHERTHTGDKPYECNVCKKRFTEKKSVDIHMRIHTGEKPYQCQICDRRFSQIGILQGHMLLHVGRRNFVCELCGKGFPQKSQLRCHLVRHSGIRPHQCLTCTATFVTRSDLERHRRTHTGERPYVCEQCGKSFTRQQNLREHMNRHNNVLPYKCTRCERAFPEMSACYKHIKMHLKLDQEASKAAGGGGGGGGGLLEGTQVQLQANAIPTVVSKYEEQDDTTRVRYDHDGTSRVRYEHDNVTTGHYEQDTVTEGSYEHNDATGGRYEHDDATGGRYEHDDATGGRYEHDDATGGRYEHVALQNAQPIIGGDGDEHHIVIATAGDGVDVTGDDIVHLMPMTGGQPTVIMVSAEHDPPHIINLVAAADGDVLVAPPHDAVSVVQALAGEHEVVGAEAAAQGEEHGDYAAINMLVNAASLTAAYQDLGEVAGQTYAAHHDGPAS</sequence>
<feature type="domain" description="C2H2-type" evidence="4">
    <location>
        <begin position="346"/>
        <end position="373"/>
    </location>
</feature>
<feature type="coiled-coil region" evidence="2">
    <location>
        <begin position="191"/>
        <end position="218"/>
    </location>
</feature>
<gene>
    <name evidence="6" type="primary">LOC106811038</name>
</gene>
<feature type="domain" description="C2H2-type" evidence="4">
    <location>
        <begin position="262"/>
        <end position="289"/>
    </location>
</feature>
<feature type="domain" description="C2H2-type" evidence="4">
    <location>
        <begin position="318"/>
        <end position="345"/>
    </location>
</feature>
<reference evidence="6" key="1">
    <citation type="submission" date="2025-08" db="UniProtKB">
        <authorList>
            <consortium name="RefSeq"/>
        </authorList>
    </citation>
    <scope>IDENTIFICATION</scope>
</reference>
<keyword evidence="1" id="KW-0863">Zinc-finger</keyword>